<evidence type="ECO:0000259" key="1">
    <source>
        <dbReference type="Pfam" id="PF00656"/>
    </source>
</evidence>
<sequence>MRDRLIEDARAMRMPRPAFDADMMASKAFACPGMRRDTGKTRRSEMAQRLALFIGVGRYASAAYDSRQPRCCCTDAHAFAQMIRENSPRTPQPNFRLLGGRVYATPDPFDPTDPEMTADALTDRVHDLFRMVRRGDALLYFTGHAIPVDDGTDLLLLTPDDDQTAGPIQGTDETETVRRGIRVSDIRNAASSSQASSMTIILDCCHAGVAATMEWPRNTTILASTDEHTASQSLFGTHLMYTSALMAAMQGAAADVQGIITPLSLHSTVCALLNLGEDGQQPVLRTWNDTTTVLRQVEASRQITEEELARIAPDDAMTTRRRASTRTFDGMPLPAFEGFPTKDAAFAVHPEHESPTARDGVMRSGDETWEQLDGLQRDMELFKHLRNAKLLEAFIHETDGSTHEADLFWACMAEWDIERKEPSGRQGFVRLTDLGRLYWEIQHKR</sequence>
<name>A0A2M9HDT8_9BIFI</name>
<evidence type="ECO:0000313" key="2">
    <source>
        <dbReference type="EMBL" id="PJM74957.1"/>
    </source>
</evidence>
<dbReference type="AlphaFoldDB" id="A0A2M9HDT8"/>
<dbReference type="InterPro" id="IPR011600">
    <property type="entry name" value="Pept_C14_caspase"/>
</dbReference>
<comment type="caution">
    <text evidence="2">The sequence shown here is derived from an EMBL/GenBank/DDBJ whole genome shotgun (WGS) entry which is preliminary data.</text>
</comment>
<reference evidence="2 3" key="1">
    <citation type="submission" date="2017-10" db="EMBL/GenBank/DDBJ databases">
        <title>Draft genome sequences of strains TRE 1, TRE 9, TRE H and TRI 7, isolated from tamarins, belonging to four potential novel Bifidobacterium species.</title>
        <authorList>
            <person name="Mattarelli P."/>
            <person name="Modesto M."/>
            <person name="Puglisi E."/>
            <person name="Morelli L."/>
            <person name="Spezio C."/>
            <person name="Bonetti A."/>
            <person name="Sandri C."/>
        </authorList>
    </citation>
    <scope>NUCLEOTIDE SEQUENCE [LARGE SCALE GENOMIC DNA]</scope>
    <source>
        <strain evidence="3">TRI7</strain>
    </source>
</reference>
<dbReference type="GO" id="GO:0004197">
    <property type="term" value="F:cysteine-type endopeptidase activity"/>
    <property type="evidence" value="ECO:0007669"/>
    <property type="project" value="InterPro"/>
</dbReference>
<evidence type="ECO:0000313" key="3">
    <source>
        <dbReference type="Proteomes" id="UP000231451"/>
    </source>
</evidence>
<dbReference type="Pfam" id="PF00656">
    <property type="entry name" value="Peptidase_C14"/>
    <property type="match status" value="1"/>
</dbReference>
<dbReference type="OrthoDB" id="8447555at2"/>
<dbReference type="EMBL" id="PEBK01000006">
    <property type="protein sequence ID" value="PJM74957.1"/>
    <property type="molecule type" value="Genomic_DNA"/>
</dbReference>
<gene>
    <name evidence="2" type="ORF">CSQ87_06905</name>
</gene>
<dbReference type="Proteomes" id="UP000231451">
    <property type="component" value="Unassembled WGS sequence"/>
</dbReference>
<accession>A0A2M9HDT8</accession>
<feature type="domain" description="Peptidase C14 caspase" evidence="1">
    <location>
        <begin position="49"/>
        <end position="273"/>
    </location>
</feature>
<dbReference type="GO" id="GO:0006508">
    <property type="term" value="P:proteolysis"/>
    <property type="evidence" value="ECO:0007669"/>
    <property type="project" value="InterPro"/>
</dbReference>
<dbReference type="Gene3D" id="3.40.50.1460">
    <property type="match status" value="1"/>
</dbReference>
<proteinExistence type="predicted"/>
<protein>
    <recommendedName>
        <fullName evidence="1">Peptidase C14 caspase domain-containing protein</fullName>
    </recommendedName>
</protein>
<organism evidence="2 3">
    <name type="scientific">Bifidobacterium simiarum</name>
    <dbReference type="NCBI Taxonomy" id="2045441"/>
    <lineage>
        <taxon>Bacteria</taxon>
        <taxon>Bacillati</taxon>
        <taxon>Actinomycetota</taxon>
        <taxon>Actinomycetes</taxon>
        <taxon>Bifidobacteriales</taxon>
        <taxon>Bifidobacteriaceae</taxon>
        <taxon>Bifidobacterium</taxon>
    </lineage>
</organism>
<keyword evidence="3" id="KW-1185">Reference proteome</keyword>